<sequence length="157" mass="17730">MTLKCHKMVYNKLSFQGEFMSDSFEVETKFSIEDLVRLTGLTRRTIRFYVQKGLLKGPEGEKRGAYYTTEHLEELLRIKRLREKHVPLKEIKAAADEVEVNPDVGRISVCSHICVGSGLTLVVDHSAARIQGEELKALASEIVEIVKNLKANGEKND</sequence>
<dbReference type="EMBL" id="WSRP01000032">
    <property type="protein sequence ID" value="MVX57466.1"/>
    <property type="molecule type" value="Genomic_DNA"/>
</dbReference>
<dbReference type="AlphaFoldDB" id="A0A6L6YIG4"/>
<name>A0A6L6YIG4_9BURK</name>
<dbReference type="PROSITE" id="PS50937">
    <property type="entry name" value="HTH_MERR_2"/>
    <property type="match status" value="1"/>
</dbReference>
<dbReference type="Gene3D" id="1.10.1660.10">
    <property type="match status" value="1"/>
</dbReference>
<keyword evidence="7" id="KW-1185">Reference proteome</keyword>
<evidence type="ECO:0000256" key="4">
    <source>
        <dbReference type="ARBA" id="ARBA00023163"/>
    </source>
</evidence>
<evidence type="ECO:0000256" key="3">
    <source>
        <dbReference type="ARBA" id="ARBA00023125"/>
    </source>
</evidence>
<keyword evidence="3" id="KW-0238">DNA-binding</keyword>
<protein>
    <submittedName>
        <fullName evidence="6">MerR family transcriptional regulator</fullName>
    </submittedName>
</protein>
<keyword evidence="4" id="KW-0804">Transcription</keyword>
<dbReference type="Pfam" id="PF13411">
    <property type="entry name" value="MerR_1"/>
    <property type="match status" value="1"/>
</dbReference>
<keyword evidence="1" id="KW-0678">Repressor</keyword>
<dbReference type="GO" id="GO:0003677">
    <property type="term" value="F:DNA binding"/>
    <property type="evidence" value="ECO:0007669"/>
    <property type="project" value="UniProtKB-KW"/>
</dbReference>
<dbReference type="PANTHER" id="PTHR30204:SF69">
    <property type="entry name" value="MERR-FAMILY TRANSCRIPTIONAL REGULATOR"/>
    <property type="match status" value="1"/>
</dbReference>
<evidence type="ECO:0000259" key="5">
    <source>
        <dbReference type="PROSITE" id="PS50937"/>
    </source>
</evidence>
<comment type="caution">
    <text evidence="6">The sequence shown here is derived from an EMBL/GenBank/DDBJ whole genome shotgun (WGS) entry which is preliminary data.</text>
</comment>
<dbReference type="CDD" id="cd00592">
    <property type="entry name" value="HTH_MerR-like"/>
    <property type="match status" value="1"/>
</dbReference>
<dbReference type="GO" id="GO:0003700">
    <property type="term" value="F:DNA-binding transcription factor activity"/>
    <property type="evidence" value="ECO:0007669"/>
    <property type="project" value="InterPro"/>
</dbReference>
<dbReference type="SMART" id="SM00422">
    <property type="entry name" value="HTH_MERR"/>
    <property type="match status" value="1"/>
</dbReference>
<evidence type="ECO:0000256" key="2">
    <source>
        <dbReference type="ARBA" id="ARBA00023015"/>
    </source>
</evidence>
<organism evidence="6 7">
    <name type="scientific">Parasutterella muris</name>
    <dbReference type="NCBI Taxonomy" id="2565572"/>
    <lineage>
        <taxon>Bacteria</taxon>
        <taxon>Pseudomonadati</taxon>
        <taxon>Pseudomonadota</taxon>
        <taxon>Betaproteobacteria</taxon>
        <taxon>Burkholderiales</taxon>
        <taxon>Sutterellaceae</taxon>
        <taxon>Parasutterella</taxon>
    </lineage>
</organism>
<dbReference type="InterPro" id="IPR047057">
    <property type="entry name" value="MerR_fam"/>
</dbReference>
<dbReference type="Proteomes" id="UP000472580">
    <property type="component" value="Unassembled WGS sequence"/>
</dbReference>
<reference evidence="6 7" key="1">
    <citation type="submission" date="2019-12" db="EMBL/GenBank/DDBJ databases">
        <title>Microbes associate with the intestines of laboratory mice.</title>
        <authorList>
            <person name="Navarre W."/>
            <person name="Wong E."/>
        </authorList>
    </citation>
    <scope>NUCLEOTIDE SEQUENCE [LARGE SCALE GENOMIC DNA]</scope>
    <source>
        <strain evidence="6 7">NM82_D38</strain>
    </source>
</reference>
<evidence type="ECO:0000313" key="6">
    <source>
        <dbReference type="EMBL" id="MVX57466.1"/>
    </source>
</evidence>
<gene>
    <name evidence="6" type="ORF">E5987_09695</name>
</gene>
<dbReference type="InterPro" id="IPR000551">
    <property type="entry name" value="MerR-type_HTH_dom"/>
</dbReference>
<dbReference type="SUPFAM" id="SSF46955">
    <property type="entry name" value="Putative DNA-binding domain"/>
    <property type="match status" value="1"/>
</dbReference>
<feature type="domain" description="HTH merR-type" evidence="5">
    <location>
        <begin position="29"/>
        <end position="97"/>
    </location>
</feature>
<dbReference type="InterPro" id="IPR009061">
    <property type="entry name" value="DNA-bd_dom_put_sf"/>
</dbReference>
<evidence type="ECO:0000256" key="1">
    <source>
        <dbReference type="ARBA" id="ARBA00022491"/>
    </source>
</evidence>
<accession>A0A6L6YIG4</accession>
<evidence type="ECO:0000313" key="7">
    <source>
        <dbReference type="Proteomes" id="UP000472580"/>
    </source>
</evidence>
<proteinExistence type="predicted"/>
<dbReference type="PANTHER" id="PTHR30204">
    <property type="entry name" value="REDOX-CYCLING DRUG-SENSING TRANSCRIPTIONAL ACTIVATOR SOXR"/>
    <property type="match status" value="1"/>
</dbReference>
<keyword evidence="2" id="KW-0805">Transcription regulation</keyword>